<dbReference type="PANTHER" id="PTHR46549:SF1">
    <property type="entry name" value="MACPF DOMAIN-CONTAINING PROTEIN"/>
    <property type="match status" value="1"/>
</dbReference>
<evidence type="ECO:0000313" key="2">
    <source>
        <dbReference type="Proteomes" id="UP000749559"/>
    </source>
</evidence>
<reference evidence="1" key="1">
    <citation type="submission" date="2022-03" db="EMBL/GenBank/DDBJ databases">
        <authorList>
            <person name="Martin C."/>
        </authorList>
    </citation>
    <scope>NUCLEOTIDE SEQUENCE</scope>
</reference>
<protein>
    <submittedName>
        <fullName evidence="1">Uncharacterized protein</fullName>
    </submittedName>
</protein>
<gene>
    <name evidence="1" type="ORF">OFUS_LOCUS26108</name>
</gene>
<dbReference type="AlphaFoldDB" id="A0A8J1TNN4"/>
<evidence type="ECO:0000313" key="1">
    <source>
        <dbReference type="EMBL" id="CAH1802429.1"/>
    </source>
</evidence>
<keyword evidence="2" id="KW-1185">Reference proteome</keyword>
<dbReference type="EMBL" id="CAIIXF020000012">
    <property type="protein sequence ID" value="CAH1802429.1"/>
    <property type="molecule type" value="Genomic_DNA"/>
</dbReference>
<feature type="non-terminal residue" evidence="1">
    <location>
        <position position="1"/>
    </location>
</feature>
<organism evidence="1 2">
    <name type="scientific">Owenia fusiformis</name>
    <name type="common">Polychaete worm</name>
    <dbReference type="NCBI Taxonomy" id="6347"/>
    <lineage>
        <taxon>Eukaryota</taxon>
        <taxon>Metazoa</taxon>
        <taxon>Spiralia</taxon>
        <taxon>Lophotrochozoa</taxon>
        <taxon>Annelida</taxon>
        <taxon>Polychaeta</taxon>
        <taxon>Sedentaria</taxon>
        <taxon>Canalipalpata</taxon>
        <taxon>Sabellida</taxon>
        <taxon>Oweniida</taxon>
        <taxon>Oweniidae</taxon>
        <taxon>Owenia</taxon>
    </lineage>
</organism>
<dbReference type="OrthoDB" id="1366754at2759"/>
<accession>A0A8J1TNN4</accession>
<dbReference type="Proteomes" id="UP000749559">
    <property type="component" value="Unassembled WGS sequence"/>
</dbReference>
<proteinExistence type="predicted"/>
<comment type="caution">
    <text evidence="1">The sequence shown here is derived from an EMBL/GenBank/DDBJ whole genome shotgun (WGS) entry which is preliminary data.</text>
</comment>
<sequence>ALDKKSFPTWENLKSGSPFRVIFDMERDITGIVASDDIVQVFLKHKRWYTQRDENVLHLYDGFDNGKSTSDLTLKRISVNGLLMTYNENNGMFMITNNDFTVMKADSITISDKLVGRLIARVELLSKSTKDKSNKDITSSKVALPCEVTWSNVHSLNPTEEGSCVKFTGASAGDIFVVFALI</sequence>
<feature type="non-terminal residue" evidence="1">
    <location>
        <position position="182"/>
    </location>
</feature>
<dbReference type="PANTHER" id="PTHR46549">
    <property type="entry name" value="MACPF DOMAIN-CONTAINING PROTEIN"/>
    <property type="match status" value="1"/>
</dbReference>
<name>A0A8J1TNN4_OWEFU</name>